<sequence length="62" mass="6880">MDSTEPEGSASPMIPPPVFVARAYQILSTTPSHQYPAMHPIENGTWHGTVRRREVKFSAVSK</sequence>
<comment type="caution">
    <text evidence="1">The sequence shown here is derived from an EMBL/GenBank/DDBJ whole genome shotgun (WGS) entry which is preliminary data.</text>
</comment>
<dbReference type="AlphaFoldDB" id="A0AAD6DLL2"/>
<gene>
    <name evidence="1" type="ORF">N7537_011316</name>
</gene>
<dbReference type="RefSeq" id="XP_056747657.1">
    <property type="nucleotide sequence ID" value="XM_056902370.1"/>
</dbReference>
<dbReference type="GeneID" id="81592612"/>
<reference evidence="1" key="1">
    <citation type="journal article" date="2023" name="IMA Fungus">
        <title>Comparative genomic study of the Penicillium genus elucidates a diverse pangenome and 15 lateral gene transfer events.</title>
        <authorList>
            <person name="Petersen C."/>
            <person name="Sorensen T."/>
            <person name="Nielsen M.R."/>
            <person name="Sondergaard T.E."/>
            <person name="Sorensen J.L."/>
            <person name="Fitzpatrick D.A."/>
            <person name="Frisvad J.C."/>
            <person name="Nielsen K.L."/>
        </authorList>
    </citation>
    <scope>NUCLEOTIDE SEQUENCE</scope>
    <source>
        <strain evidence="1">IBT 12815</strain>
    </source>
</reference>
<protein>
    <submittedName>
        <fullName evidence="1">Uncharacterized protein</fullName>
    </submittedName>
</protein>
<evidence type="ECO:0000313" key="2">
    <source>
        <dbReference type="Proteomes" id="UP001213799"/>
    </source>
</evidence>
<evidence type="ECO:0000313" key="1">
    <source>
        <dbReference type="EMBL" id="KAJ5588638.1"/>
    </source>
</evidence>
<accession>A0AAD6DLL2</accession>
<proteinExistence type="predicted"/>
<organism evidence="1 2">
    <name type="scientific">Penicillium hordei</name>
    <dbReference type="NCBI Taxonomy" id="40994"/>
    <lineage>
        <taxon>Eukaryota</taxon>
        <taxon>Fungi</taxon>
        <taxon>Dikarya</taxon>
        <taxon>Ascomycota</taxon>
        <taxon>Pezizomycotina</taxon>
        <taxon>Eurotiomycetes</taxon>
        <taxon>Eurotiomycetidae</taxon>
        <taxon>Eurotiales</taxon>
        <taxon>Aspergillaceae</taxon>
        <taxon>Penicillium</taxon>
    </lineage>
</organism>
<reference evidence="1" key="2">
    <citation type="submission" date="2023-01" db="EMBL/GenBank/DDBJ databases">
        <authorList>
            <person name="Petersen C."/>
        </authorList>
    </citation>
    <scope>NUCLEOTIDE SEQUENCE</scope>
    <source>
        <strain evidence="1">IBT 12815</strain>
    </source>
</reference>
<name>A0AAD6DLL2_9EURO</name>
<keyword evidence="2" id="KW-1185">Reference proteome</keyword>
<dbReference type="EMBL" id="JAQJAE010000006">
    <property type="protein sequence ID" value="KAJ5588638.1"/>
    <property type="molecule type" value="Genomic_DNA"/>
</dbReference>
<dbReference type="Proteomes" id="UP001213799">
    <property type="component" value="Unassembled WGS sequence"/>
</dbReference>